<feature type="region of interest" description="Disordered" evidence="1">
    <location>
        <begin position="28"/>
        <end position="55"/>
    </location>
</feature>
<proteinExistence type="predicted"/>
<reference evidence="2" key="1">
    <citation type="journal article" date="2023" name="Mol. Phylogenet. Evol.">
        <title>Genome-scale phylogeny and comparative genomics of the fungal order Sordariales.</title>
        <authorList>
            <person name="Hensen N."/>
            <person name="Bonometti L."/>
            <person name="Westerberg I."/>
            <person name="Brannstrom I.O."/>
            <person name="Guillou S."/>
            <person name="Cros-Aarteil S."/>
            <person name="Calhoun S."/>
            <person name="Haridas S."/>
            <person name="Kuo A."/>
            <person name="Mondo S."/>
            <person name="Pangilinan J."/>
            <person name="Riley R."/>
            <person name="LaButti K."/>
            <person name="Andreopoulos B."/>
            <person name="Lipzen A."/>
            <person name="Chen C."/>
            <person name="Yan M."/>
            <person name="Daum C."/>
            <person name="Ng V."/>
            <person name="Clum A."/>
            <person name="Steindorff A."/>
            <person name="Ohm R.A."/>
            <person name="Martin F."/>
            <person name="Silar P."/>
            <person name="Natvig D.O."/>
            <person name="Lalanne C."/>
            <person name="Gautier V."/>
            <person name="Ament-Velasquez S.L."/>
            <person name="Kruys A."/>
            <person name="Hutchinson M.I."/>
            <person name="Powell A.J."/>
            <person name="Barry K."/>
            <person name="Miller A.N."/>
            <person name="Grigoriev I.V."/>
            <person name="Debuchy R."/>
            <person name="Gladieux P."/>
            <person name="Hiltunen Thoren M."/>
            <person name="Johannesson H."/>
        </authorList>
    </citation>
    <scope>NUCLEOTIDE SEQUENCE</scope>
    <source>
        <strain evidence="2">CBS 958.72</strain>
    </source>
</reference>
<evidence type="ECO:0000256" key="1">
    <source>
        <dbReference type="SAM" id="MobiDB-lite"/>
    </source>
</evidence>
<evidence type="ECO:0000313" key="2">
    <source>
        <dbReference type="EMBL" id="KAK3360864.1"/>
    </source>
</evidence>
<gene>
    <name evidence="2" type="ORF">B0T24DRAFT_586262</name>
</gene>
<reference evidence="2" key="2">
    <citation type="submission" date="2023-06" db="EMBL/GenBank/DDBJ databases">
        <authorList>
            <consortium name="Lawrence Berkeley National Laboratory"/>
            <person name="Haridas S."/>
            <person name="Hensen N."/>
            <person name="Bonometti L."/>
            <person name="Westerberg I."/>
            <person name="Brannstrom I.O."/>
            <person name="Guillou S."/>
            <person name="Cros-Aarteil S."/>
            <person name="Calhoun S."/>
            <person name="Kuo A."/>
            <person name="Mondo S."/>
            <person name="Pangilinan J."/>
            <person name="Riley R."/>
            <person name="Labutti K."/>
            <person name="Andreopoulos B."/>
            <person name="Lipzen A."/>
            <person name="Chen C."/>
            <person name="Yanf M."/>
            <person name="Daum C."/>
            <person name="Ng V."/>
            <person name="Clum A."/>
            <person name="Steindorff A."/>
            <person name="Ohm R."/>
            <person name="Martin F."/>
            <person name="Silar P."/>
            <person name="Natvig D."/>
            <person name="Lalanne C."/>
            <person name="Gautier V."/>
            <person name="Ament-Velasquez S.L."/>
            <person name="Kruys A."/>
            <person name="Hutchinson M.I."/>
            <person name="Powell A.J."/>
            <person name="Barry K."/>
            <person name="Miller A.N."/>
            <person name="Grigoriev I.V."/>
            <person name="Debuchy R."/>
            <person name="Gladieux P."/>
            <person name="Thoren M.H."/>
            <person name="Johannesson H."/>
        </authorList>
    </citation>
    <scope>NUCLEOTIDE SEQUENCE</scope>
    <source>
        <strain evidence="2">CBS 958.72</strain>
    </source>
</reference>
<dbReference type="EMBL" id="JAULSN010000014">
    <property type="protein sequence ID" value="KAK3360864.1"/>
    <property type="molecule type" value="Genomic_DNA"/>
</dbReference>
<organism evidence="2 3">
    <name type="scientific">Lasiosphaeria ovina</name>
    <dbReference type="NCBI Taxonomy" id="92902"/>
    <lineage>
        <taxon>Eukaryota</taxon>
        <taxon>Fungi</taxon>
        <taxon>Dikarya</taxon>
        <taxon>Ascomycota</taxon>
        <taxon>Pezizomycotina</taxon>
        <taxon>Sordariomycetes</taxon>
        <taxon>Sordariomycetidae</taxon>
        <taxon>Sordariales</taxon>
        <taxon>Lasiosphaeriaceae</taxon>
        <taxon>Lasiosphaeria</taxon>
    </lineage>
</organism>
<keyword evidence="3" id="KW-1185">Reference proteome</keyword>
<dbReference type="Proteomes" id="UP001287356">
    <property type="component" value="Unassembled WGS sequence"/>
</dbReference>
<evidence type="ECO:0000313" key="3">
    <source>
        <dbReference type="Proteomes" id="UP001287356"/>
    </source>
</evidence>
<accession>A0AAE0MZ20</accession>
<dbReference type="AlphaFoldDB" id="A0AAE0MZ20"/>
<comment type="caution">
    <text evidence="2">The sequence shown here is derived from an EMBL/GenBank/DDBJ whole genome shotgun (WGS) entry which is preliminary data.</text>
</comment>
<name>A0AAE0MZ20_9PEZI</name>
<protein>
    <submittedName>
        <fullName evidence="2">Uncharacterized protein</fullName>
    </submittedName>
</protein>
<sequence length="280" mass="31497">MDPARISTTGTGFEERAYENGVLDPIASYVPGDASTHDRDVQHHRRTSTQPSEDAYQRFCNRIARSKTEADASALLDKHMMKDYDLPYDSIRNATITNTPNQDSRDFNYGLSDPRPNFLQGISVQDLPSHLQHHSLHREEPGLAFSHLAVEFKKRDGNLYQATYQAAYDGAVLVHARERALAEARARTPDGTAAAAALDRAAAETAVLTCVTDGQVADVYRHHHRDGQYHQTLVGRESLIFRPRRGRSLIRNAQDWAWRKAYQLARLMGANLGDVEEEEE</sequence>